<gene>
    <name evidence="2" type="ORF">JI435_091370</name>
</gene>
<dbReference type="PANTHER" id="PTHR28255">
    <property type="match status" value="1"/>
</dbReference>
<dbReference type="EMBL" id="CP069033">
    <property type="protein sequence ID" value="QRD00581.1"/>
    <property type="molecule type" value="Genomic_DNA"/>
</dbReference>
<dbReference type="InterPro" id="IPR005624">
    <property type="entry name" value="PduO/GlcC-like"/>
</dbReference>
<accession>A0A7U2FCT0</accession>
<dbReference type="SUPFAM" id="SSF143744">
    <property type="entry name" value="GlcG-like"/>
    <property type="match status" value="1"/>
</dbReference>
<dbReference type="FunFam" id="3.30.450.150:FF:000011">
    <property type="entry name" value="Uncharacterized protein"/>
    <property type="match status" value="1"/>
</dbReference>
<dbReference type="RefSeq" id="XP_001799440.1">
    <property type="nucleotide sequence ID" value="XM_001799388.1"/>
</dbReference>
<dbReference type="Proteomes" id="UP000663193">
    <property type="component" value="Chromosome 11"/>
</dbReference>
<name>A0A7U2FCT0_PHANO</name>
<dbReference type="OMA" id="MPDHEKW"/>
<evidence type="ECO:0000313" key="3">
    <source>
        <dbReference type="Proteomes" id="UP000663193"/>
    </source>
</evidence>
<organism evidence="2 3">
    <name type="scientific">Phaeosphaeria nodorum (strain SN15 / ATCC MYA-4574 / FGSC 10173)</name>
    <name type="common">Glume blotch fungus</name>
    <name type="synonym">Parastagonospora nodorum</name>
    <dbReference type="NCBI Taxonomy" id="321614"/>
    <lineage>
        <taxon>Eukaryota</taxon>
        <taxon>Fungi</taxon>
        <taxon>Dikarya</taxon>
        <taxon>Ascomycota</taxon>
        <taxon>Pezizomycotina</taxon>
        <taxon>Dothideomycetes</taxon>
        <taxon>Pleosporomycetidae</taxon>
        <taxon>Pleosporales</taxon>
        <taxon>Pleosporineae</taxon>
        <taxon>Phaeosphaeriaceae</taxon>
        <taxon>Parastagonospora</taxon>
    </lineage>
</organism>
<dbReference type="InterPro" id="IPR010371">
    <property type="entry name" value="YBR137W-like"/>
</dbReference>
<protein>
    <submittedName>
        <fullName evidence="2">Uncharacterized protein</fullName>
    </submittedName>
</protein>
<sequence>MPMSSFPASHHHHHLHPSPPQMLDSLPSPTRSLGDLAQEEKSFTFAHFTCEHAWVIGNILRNALRTAGVSAVIHISMSAQTLFHSPSLPGTMPDTETWVQRKKNAVLRWGHSTWYINCQFDGDYKRFAEHHAMSGDEWSKYTIEGGGYPVFVKGVEGVVGAIVVVGADMDGQQAHGVVIRAIEEYKDLREGFRSPMRSMTVK</sequence>
<dbReference type="VEuPathDB" id="FungiDB:JI435_091370"/>
<dbReference type="OrthoDB" id="2209940at2759"/>
<evidence type="ECO:0000256" key="1">
    <source>
        <dbReference type="SAM" id="MobiDB-lite"/>
    </source>
</evidence>
<evidence type="ECO:0000313" key="2">
    <source>
        <dbReference type="EMBL" id="QRD00581.1"/>
    </source>
</evidence>
<feature type="region of interest" description="Disordered" evidence="1">
    <location>
        <begin position="1"/>
        <end position="31"/>
    </location>
</feature>
<reference evidence="3" key="1">
    <citation type="journal article" date="2021" name="BMC Genomics">
        <title>Chromosome-level genome assembly and manually-curated proteome of model necrotroph Parastagonospora nodorum Sn15 reveals a genome-wide trove of candidate effector homologs, and redundancy of virulence-related functions within an accessory chromosome.</title>
        <authorList>
            <person name="Bertazzoni S."/>
            <person name="Jones D.A.B."/>
            <person name="Phan H.T."/>
            <person name="Tan K.-C."/>
            <person name="Hane J.K."/>
        </authorList>
    </citation>
    <scope>NUCLEOTIDE SEQUENCE [LARGE SCALE GENOMIC DNA]</scope>
    <source>
        <strain evidence="3">SN15 / ATCC MYA-4574 / FGSC 10173)</strain>
    </source>
</reference>
<dbReference type="AlphaFoldDB" id="A0A7U2FCT0"/>
<dbReference type="Pfam" id="PF03928">
    <property type="entry name" value="HbpS-like"/>
    <property type="match status" value="1"/>
</dbReference>
<proteinExistence type="predicted"/>
<dbReference type="Gene3D" id="3.30.450.150">
    <property type="entry name" value="Haem-degrading domain"/>
    <property type="match status" value="1"/>
</dbReference>
<dbReference type="PANTHER" id="PTHR28255:SF1">
    <property type="entry name" value="UPF0303 PROTEIN YBR137W"/>
    <property type="match status" value="1"/>
</dbReference>
<keyword evidence="3" id="KW-1185">Reference proteome</keyword>
<dbReference type="InterPro" id="IPR038084">
    <property type="entry name" value="PduO/GlcC-like_sf"/>
</dbReference>
<dbReference type="KEGG" id="pno:SNOG_09137"/>